<comment type="caution">
    <text evidence="1">The sequence shown here is derived from an EMBL/GenBank/DDBJ whole genome shotgun (WGS) entry which is preliminary data.</text>
</comment>
<proteinExistence type="predicted"/>
<protein>
    <submittedName>
        <fullName evidence="1">DUF3460 family protein</fullName>
    </submittedName>
</protein>
<evidence type="ECO:0000313" key="1">
    <source>
        <dbReference type="EMBL" id="MBK4736841.1"/>
    </source>
</evidence>
<reference evidence="1" key="1">
    <citation type="submission" date="2021-01" db="EMBL/GenBank/DDBJ databases">
        <title>Genome sequence of strain Noviherbaspirillum sp. DKR-6.</title>
        <authorList>
            <person name="Chaudhary D.K."/>
        </authorList>
    </citation>
    <scope>NUCLEOTIDE SEQUENCE</scope>
    <source>
        <strain evidence="1">DKR-6</strain>
    </source>
</reference>
<evidence type="ECO:0000313" key="2">
    <source>
        <dbReference type="Proteomes" id="UP000622890"/>
    </source>
</evidence>
<keyword evidence="2" id="KW-1185">Reference proteome</keyword>
<dbReference type="Pfam" id="PF11943">
    <property type="entry name" value="DUF3460"/>
    <property type="match status" value="1"/>
</dbReference>
<gene>
    <name evidence="1" type="ORF">JJB74_19620</name>
</gene>
<dbReference type="AlphaFoldDB" id="A0A934W2Y5"/>
<dbReference type="RefSeq" id="WP_200594673.1">
    <property type="nucleotide sequence ID" value="NZ_JAEPBG010000009.1"/>
</dbReference>
<dbReference type="InterPro" id="IPR021853">
    <property type="entry name" value="DUF3460"/>
</dbReference>
<dbReference type="EMBL" id="JAEPBG010000009">
    <property type="protein sequence ID" value="MBK4736841.1"/>
    <property type="molecule type" value="Genomic_DNA"/>
</dbReference>
<dbReference type="Proteomes" id="UP000622890">
    <property type="component" value="Unassembled WGS sequence"/>
</dbReference>
<sequence>MSATKKTTGYQSEFTQFLNEFKEHHPTTEAEQRAGRARLWDQAPVDLDTQERLKASRVKQNSYVYQNH</sequence>
<organism evidence="1 2">
    <name type="scientific">Noviherbaspirillum pedocola</name>
    <dbReference type="NCBI Taxonomy" id="2801341"/>
    <lineage>
        <taxon>Bacteria</taxon>
        <taxon>Pseudomonadati</taxon>
        <taxon>Pseudomonadota</taxon>
        <taxon>Betaproteobacteria</taxon>
        <taxon>Burkholderiales</taxon>
        <taxon>Oxalobacteraceae</taxon>
        <taxon>Noviherbaspirillum</taxon>
    </lineage>
</organism>
<name>A0A934W2Y5_9BURK</name>
<accession>A0A934W2Y5</accession>